<proteinExistence type="predicted"/>
<comment type="caution">
    <text evidence="5">The sequence shown here is derived from an EMBL/GenBank/DDBJ whole genome shotgun (WGS) entry which is preliminary data.</text>
</comment>
<dbReference type="AlphaFoldDB" id="A0A2I0J0M3"/>
<feature type="signal peptide" evidence="3">
    <location>
        <begin position="1"/>
        <end position="17"/>
    </location>
</feature>
<feature type="chain" id="PRO_5014179274" description="GH16 domain-containing protein" evidence="3">
    <location>
        <begin position="18"/>
        <end position="342"/>
    </location>
</feature>
<gene>
    <name evidence="5" type="ORF">CRG98_029838</name>
</gene>
<organism evidence="5 6">
    <name type="scientific">Punica granatum</name>
    <name type="common">Pomegranate</name>
    <dbReference type="NCBI Taxonomy" id="22663"/>
    <lineage>
        <taxon>Eukaryota</taxon>
        <taxon>Viridiplantae</taxon>
        <taxon>Streptophyta</taxon>
        <taxon>Embryophyta</taxon>
        <taxon>Tracheophyta</taxon>
        <taxon>Spermatophyta</taxon>
        <taxon>Magnoliopsida</taxon>
        <taxon>eudicotyledons</taxon>
        <taxon>Gunneridae</taxon>
        <taxon>Pentapetalae</taxon>
        <taxon>rosids</taxon>
        <taxon>malvids</taxon>
        <taxon>Myrtales</taxon>
        <taxon>Lythraceae</taxon>
        <taxon>Punica</taxon>
    </lineage>
</organism>
<dbReference type="PANTHER" id="PTHR31062">
    <property type="entry name" value="XYLOGLUCAN ENDOTRANSGLUCOSYLASE/HYDROLASE PROTEIN 8-RELATED"/>
    <property type="match status" value="1"/>
</dbReference>
<keyword evidence="3" id="KW-0732">Signal</keyword>
<evidence type="ECO:0000256" key="3">
    <source>
        <dbReference type="SAM" id="SignalP"/>
    </source>
</evidence>
<keyword evidence="2" id="KW-0326">Glycosidase</keyword>
<keyword evidence="6" id="KW-1185">Reference proteome</keyword>
<accession>A0A2I0J0M3</accession>
<evidence type="ECO:0000256" key="2">
    <source>
        <dbReference type="ARBA" id="ARBA00023295"/>
    </source>
</evidence>
<dbReference type="GO" id="GO:0005975">
    <property type="term" value="P:carbohydrate metabolic process"/>
    <property type="evidence" value="ECO:0007669"/>
    <property type="project" value="InterPro"/>
</dbReference>
<reference evidence="5 6" key="1">
    <citation type="submission" date="2017-11" db="EMBL/GenBank/DDBJ databases">
        <title>De-novo sequencing of pomegranate (Punica granatum L.) genome.</title>
        <authorList>
            <person name="Akparov Z."/>
            <person name="Amiraslanov A."/>
            <person name="Hajiyeva S."/>
            <person name="Abbasov M."/>
            <person name="Kaur K."/>
            <person name="Hamwieh A."/>
            <person name="Solovyev V."/>
            <person name="Salamov A."/>
            <person name="Braich B."/>
            <person name="Kosarev P."/>
            <person name="Mahmoud A."/>
            <person name="Hajiyev E."/>
            <person name="Babayeva S."/>
            <person name="Izzatullayeva V."/>
            <person name="Mammadov A."/>
            <person name="Mammadov A."/>
            <person name="Sharifova S."/>
            <person name="Ojaghi J."/>
            <person name="Eynullazada K."/>
            <person name="Bayramov B."/>
            <person name="Abdulazimova A."/>
            <person name="Shahmuradov I."/>
        </authorList>
    </citation>
    <scope>NUCLEOTIDE SEQUENCE [LARGE SCALE GENOMIC DNA]</scope>
    <source>
        <strain evidence="6">cv. AG2017</strain>
        <tissue evidence="5">Leaf</tissue>
    </source>
</reference>
<dbReference type="Proteomes" id="UP000233551">
    <property type="component" value="Unassembled WGS sequence"/>
</dbReference>
<evidence type="ECO:0000259" key="4">
    <source>
        <dbReference type="PROSITE" id="PS51762"/>
    </source>
</evidence>
<dbReference type="Pfam" id="PF00722">
    <property type="entry name" value="Glyco_hydro_16"/>
    <property type="match status" value="1"/>
</dbReference>
<dbReference type="EMBL" id="PGOL01002206">
    <property type="protein sequence ID" value="PKI49789.1"/>
    <property type="molecule type" value="Genomic_DNA"/>
</dbReference>
<dbReference type="PROSITE" id="PS51762">
    <property type="entry name" value="GH16_2"/>
    <property type="match status" value="1"/>
</dbReference>
<dbReference type="InterPro" id="IPR000757">
    <property type="entry name" value="Beta-glucanase-like"/>
</dbReference>
<sequence>MELTLIIVLSALQSAWIKLKSESLHSDEIDFELFGNDDGSFNLSTNIFTQGNGVREQEFRLWFDPTTDFHSYAILWNAKQIGFFVDNIPIRVYQNVPNVPYLFQPMKVLATIWEAKWFSEGRSANWAVAPFVATYMDFVNDGCQINLWKPCSSIKFWWNKPRYWRLDAQQLKEYEDIISKYLGEGGREREREFDIHLSGVEEVDVGIEGLVEEVEGLVKGVLLPEGHRACSGPSPASLFVDDKDGLLRPEMVQASLLVGSLCSSGEKAWARDRCPFFFFWFRCFILFFSVEDLHNVVIASNEKAVVDGANCQDRHGNAATGACVFFHDPNHLCWCSFPCPSP</sequence>
<dbReference type="InterPro" id="IPR044791">
    <property type="entry name" value="Beta-glucanase/XTH"/>
</dbReference>
<dbReference type="Gene3D" id="2.60.120.200">
    <property type="match status" value="1"/>
</dbReference>
<dbReference type="SUPFAM" id="SSF49899">
    <property type="entry name" value="Concanavalin A-like lectins/glucanases"/>
    <property type="match status" value="1"/>
</dbReference>
<name>A0A2I0J0M3_PUNGR</name>
<dbReference type="STRING" id="22663.A0A2I0J0M3"/>
<feature type="domain" description="GH16" evidence="4">
    <location>
        <begin position="1"/>
        <end position="135"/>
    </location>
</feature>
<evidence type="ECO:0000313" key="5">
    <source>
        <dbReference type="EMBL" id="PKI49789.1"/>
    </source>
</evidence>
<protein>
    <recommendedName>
        <fullName evidence="4">GH16 domain-containing protein</fullName>
    </recommendedName>
</protein>
<evidence type="ECO:0000256" key="1">
    <source>
        <dbReference type="ARBA" id="ARBA00022801"/>
    </source>
</evidence>
<evidence type="ECO:0000313" key="6">
    <source>
        <dbReference type="Proteomes" id="UP000233551"/>
    </source>
</evidence>
<dbReference type="GO" id="GO:0004553">
    <property type="term" value="F:hydrolase activity, hydrolyzing O-glycosyl compounds"/>
    <property type="evidence" value="ECO:0007669"/>
    <property type="project" value="InterPro"/>
</dbReference>
<keyword evidence="1" id="KW-0378">Hydrolase</keyword>
<dbReference type="InterPro" id="IPR013320">
    <property type="entry name" value="ConA-like_dom_sf"/>
</dbReference>